<evidence type="ECO:0000256" key="12">
    <source>
        <dbReference type="RuleBase" id="RU003357"/>
    </source>
</evidence>
<dbReference type="KEGG" id="ark:D6B99_06570"/>
<comment type="similarity">
    <text evidence="11 12">Belongs to the TonB-dependent receptor family.</text>
</comment>
<dbReference type="SUPFAM" id="SSF56935">
    <property type="entry name" value="Porins"/>
    <property type="match status" value="1"/>
</dbReference>
<dbReference type="Gene3D" id="2.40.170.20">
    <property type="entry name" value="TonB-dependent receptor, beta-barrel domain"/>
    <property type="match status" value="1"/>
</dbReference>
<evidence type="ECO:0000259" key="14">
    <source>
        <dbReference type="Pfam" id="PF00593"/>
    </source>
</evidence>
<dbReference type="InterPro" id="IPR039426">
    <property type="entry name" value="TonB-dep_rcpt-like"/>
</dbReference>
<keyword evidence="3 11" id="KW-1134">Transmembrane beta strand</keyword>
<accession>A0A386HPW3</accession>
<sequence length="1077" mass="118485">MKKMFFLGVLLILSQSVFSQTISGNVTSDKGNPLQGVSVIAKDAKGATVGGVVTDASGKFNLNYSKGKSPQTVSFSMTGYIFQQQVLIPGQDFLNITLKEDENDLNDVVVIGYGTVKRKDLTGAVSSISEEQLKDLPVTSVLQAIQGRLPGVNVTVTEGSPDAAINVRVRGGGSITQDNSPLYIVDGFQVANINNIAPQDIESIDVLKDAASTAIYGAQGANGVILITTKSGSAGNPAINFNSFIGLSNVYKLTNVLDPYEFVYYQKELDPTPNASFFGAYGNWDDVDIYKSKPGINWQDSLFGNTGIQQSYNLGLNGGDKSLTYNLGYTHDQETFVMLNSQYQRDYFSAKINKRISNKLSLDFNSRMYNTTITGPSVSSGNKLRDAIKYAPVKSLTALGAGALGDNADFSSPEQLSSLNDPIYNIVNEYKKQNQFNATFNAGLTWKITNSLTFSTKGSYAYNKNYTDDIYLNKTGQSSAYGGQPVATRNNQNGSMWQISNVLNYSLNLNQNKHQITAMFGQEMSNSQTDQTAISSKFFPTDFTAANVLAMWNYGTPDPTYTTIGEPSRLSSFFSRINYIYSNRYILTLTGRTDGINVFAPGKQWGFFPGAAAAWRLSDEPFMQSTRNWLSDAKVRLSYGEVGNARVGSYWRQQYSSITATNQLIYFNNIPQSAIRTSSTLKNENLTWESTTSANLGFDGGLLKNRITFSLDLYQNTTKNLILGVALPSNSGYTTQYQNIGSTRNKGLEFSANANIIQKKDFSFSAAFNIAFNQNKVLSLNGADTMIVSSGWGVNVGGDDYRAIVGQPVGLMYGYVSDGFYSFNDFNFDPTQQKWVIKPGVPDDSKVLTYSGNYFGPGHIKLKKLKQTDASDTYISPDEDRKVIGHAQPKYTGGFSFNATFRGFDLTTMFNYSVGNDIYNADKIDNTSYSGAKRYQNISSIMSLKNRFTTIDPTTGNNIMFGTYANPTLFEELNKNAKIWSPMMADATIPTDWAIEDGSFLRLSSITLGYSLPSKISKKFLVKNLRCYVSGYNIFVLTRYSGQDPEVSTRNSPLTQGVDYSAYPKARKIIFGLNATF</sequence>
<dbReference type="InterPro" id="IPR023996">
    <property type="entry name" value="TonB-dep_OMP_SusC/RagA"/>
</dbReference>
<evidence type="ECO:0000256" key="13">
    <source>
        <dbReference type="SAM" id="SignalP"/>
    </source>
</evidence>
<keyword evidence="17" id="KW-1185">Reference proteome</keyword>
<dbReference type="InterPro" id="IPR000531">
    <property type="entry name" value="Beta-barrel_TonB"/>
</dbReference>
<dbReference type="PANTHER" id="PTHR32552:SF81">
    <property type="entry name" value="TONB-DEPENDENT OUTER MEMBRANE RECEPTOR"/>
    <property type="match status" value="1"/>
</dbReference>
<keyword evidence="8 12" id="KW-0798">TonB box</keyword>
<comment type="subcellular location">
    <subcellularLocation>
        <location evidence="1 11">Cell outer membrane</location>
        <topology evidence="1 11">Multi-pass membrane protein</topology>
    </subcellularLocation>
</comment>
<dbReference type="PANTHER" id="PTHR32552">
    <property type="entry name" value="FERRICHROME IRON RECEPTOR-RELATED"/>
    <property type="match status" value="1"/>
</dbReference>
<dbReference type="PROSITE" id="PS52016">
    <property type="entry name" value="TONB_DEPENDENT_REC_3"/>
    <property type="match status" value="1"/>
</dbReference>
<feature type="chain" id="PRO_5017468241" evidence="13">
    <location>
        <begin position="20"/>
        <end position="1077"/>
    </location>
</feature>
<dbReference type="EMBL" id="CP032489">
    <property type="protein sequence ID" value="AYD47304.1"/>
    <property type="molecule type" value="Genomic_DNA"/>
</dbReference>
<feature type="domain" description="TonB-dependent receptor plug" evidence="15">
    <location>
        <begin position="118"/>
        <end position="224"/>
    </location>
</feature>
<dbReference type="Gene3D" id="2.170.130.10">
    <property type="entry name" value="TonB-dependent receptor, plug domain"/>
    <property type="match status" value="1"/>
</dbReference>
<dbReference type="OrthoDB" id="9768177at2"/>
<evidence type="ECO:0000256" key="6">
    <source>
        <dbReference type="ARBA" id="ARBA00023004"/>
    </source>
</evidence>
<evidence type="ECO:0000256" key="2">
    <source>
        <dbReference type="ARBA" id="ARBA00022448"/>
    </source>
</evidence>
<feature type="domain" description="TonB-dependent receptor-like beta-barrel" evidence="14">
    <location>
        <begin position="415"/>
        <end position="819"/>
    </location>
</feature>
<dbReference type="InterPro" id="IPR008969">
    <property type="entry name" value="CarboxyPept-like_regulatory"/>
</dbReference>
<keyword evidence="9 11" id="KW-0472">Membrane</keyword>
<keyword evidence="5 11" id="KW-0812">Transmembrane</keyword>
<dbReference type="SUPFAM" id="SSF49464">
    <property type="entry name" value="Carboxypeptidase regulatory domain-like"/>
    <property type="match status" value="1"/>
</dbReference>
<keyword evidence="16" id="KW-0675">Receptor</keyword>
<evidence type="ECO:0000259" key="15">
    <source>
        <dbReference type="Pfam" id="PF07715"/>
    </source>
</evidence>
<keyword evidence="13" id="KW-0732">Signal</keyword>
<dbReference type="Pfam" id="PF13715">
    <property type="entry name" value="CarbopepD_reg_2"/>
    <property type="match status" value="1"/>
</dbReference>
<keyword evidence="2 11" id="KW-0813">Transport</keyword>
<evidence type="ECO:0000256" key="5">
    <source>
        <dbReference type="ARBA" id="ARBA00022692"/>
    </source>
</evidence>
<dbReference type="NCBIfam" id="TIGR04056">
    <property type="entry name" value="OMP_RagA_SusC"/>
    <property type="match status" value="1"/>
</dbReference>
<dbReference type="AlphaFoldDB" id="A0A386HPW3"/>
<evidence type="ECO:0000256" key="1">
    <source>
        <dbReference type="ARBA" id="ARBA00004571"/>
    </source>
</evidence>
<name>A0A386HPW3_9BACT</name>
<protein>
    <submittedName>
        <fullName evidence="16">TonB-dependent receptor</fullName>
    </submittedName>
</protein>
<evidence type="ECO:0000256" key="7">
    <source>
        <dbReference type="ARBA" id="ARBA00023065"/>
    </source>
</evidence>
<dbReference type="Proteomes" id="UP000266118">
    <property type="component" value="Chromosome"/>
</dbReference>
<feature type="signal peptide" evidence="13">
    <location>
        <begin position="1"/>
        <end position="19"/>
    </location>
</feature>
<evidence type="ECO:0000256" key="11">
    <source>
        <dbReference type="PROSITE-ProRule" id="PRU01360"/>
    </source>
</evidence>
<evidence type="ECO:0000313" key="16">
    <source>
        <dbReference type="EMBL" id="AYD47304.1"/>
    </source>
</evidence>
<keyword evidence="6" id="KW-0408">Iron</keyword>
<reference evidence="16 17" key="1">
    <citation type="submission" date="2018-09" db="EMBL/GenBank/DDBJ databases">
        <title>Arachidicoccus sp. nov., a bacterium isolated from soil.</title>
        <authorList>
            <person name="Weon H.-Y."/>
            <person name="Kwon S.-W."/>
            <person name="Lee S.A."/>
        </authorList>
    </citation>
    <scope>NUCLEOTIDE SEQUENCE [LARGE SCALE GENOMIC DNA]</scope>
    <source>
        <strain evidence="16 17">KIS59-12</strain>
    </source>
</reference>
<dbReference type="Pfam" id="PF00593">
    <property type="entry name" value="TonB_dep_Rec_b-barrel"/>
    <property type="match status" value="1"/>
</dbReference>
<dbReference type="Gene3D" id="2.60.40.1120">
    <property type="entry name" value="Carboxypeptidase-like, regulatory domain"/>
    <property type="match status" value="1"/>
</dbReference>
<dbReference type="FunFam" id="2.170.130.10:FF:000008">
    <property type="entry name" value="SusC/RagA family TonB-linked outer membrane protein"/>
    <property type="match status" value="1"/>
</dbReference>
<dbReference type="InterPro" id="IPR036942">
    <property type="entry name" value="Beta-barrel_TonB_sf"/>
</dbReference>
<keyword evidence="10 11" id="KW-0998">Cell outer membrane</keyword>
<dbReference type="InterPro" id="IPR012910">
    <property type="entry name" value="Plug_dom"/>
</dbReference>
<dbReference type="GO" id="GO:0006826">
    <property type="term" value="P:iron ion transport"/>
    <property type="evidence" value="ECO:0007669"/>
    <property type="project" value="UniProtKB-KW"/>
</dbReference>
<dbReference type="RefSeq" id="WP_119986278.1">
    <property type="nucleotide sequence ID" value="NZ_CP032489.1"/>
</dbReference>
<keyword evidence="4" id="KW-0410">Iron transport</keyword>
<evidence type="ECO:0000256" key="8">
    <source>
        <dbReference type="ARBA" id="ARBA00023077"/>
    </source>
</evidence>
<organism evidence="16 17">
    <name type="scientific">Arachidicoccus soli</name>
    <dbReference type="NCBI Taxonomy" id="2341117"/>
    <lineage>
        <taxon>Bacteria</taxon>
        <taxon>Pseudomonadati</taxon>
        <taxon>Bacteroidota</taxon>
        <taxon>Chitinophagia</taxon>
        <taxon>Chitinophagales</taxon>
        <taxon>Chitinophagaceae</taxon>
        <taxon>Arachidicoccus</taxon>
    </lineage>
</organism>
<dbReference type="InterPro" id="IPR023997">
    <property type="entry name" value="TonB-dep_OMP_SusC/RagA_CS"/>
</dbReference>
<evidence type="ECO:0000313" key="17">
    <source>
        <dbReference type="Proteomes" id="UP000266118"/>
    </source>
</evidence>
<dbReference type="Pfam" id="PF07715">
    <property type="entry name" value="Plug"/>
    <property type="match status" value="1"/>
</dbReference>
<dbReference type="GO" id="GO:0009279">
    <property type="term" value="C:cell outer membrane"/>
    <property type="evidence" value="ECO:0007669"/>
    <property type="project" value="UniProtKB-SubCell"/>
</dbReference>
<gene>
    <name evidence="16" type="ORF">D6B99_06570</name>
</gene>
<dbReference type="InterPro" id="IPR037066">
    <property type="entry name" value="Plug_dom_sf"/>
</dbReference>
<evidence type="ECO:0000256" key="3">
    <source>
        <dbReference type="ARBA" id="ARBA00022452"/>
    </source>
</evidence>
<evidence type="ECO:0000256" key="10">
    <source>
        <dbReference type="ARBA" id="ARBA00023237"/>
    </source>
</evidence>
<evidence type="ECO:0000256" key="9">
    <source>
        <dbReference type="ARBA" id="ARBA00023136"/>
    </source>
</evidence>
<evidence type="ECO:0000256" key="4">
    <source>
        <dbReference type="ARBA" id="ARBA00022496"/>
    </source>
</evidence>
<proteinExistence type="inferred from homology"/>
<keyword evidence="7" id="KW-0406">Ion transport</keyword>
<dbReference type="NCBIfam" id="TIGR04057">
    <property type="entry name" value="SusC_RagA_signa"/>
    <property type="match status" value="1"/>
</dbReference>